<dbReference type="GO" id="GO:0006152">
    <property type="term" value="P:purine nucleoside catabolic process"/>
    <property type="evidence" value="ECO:0007669"/>
    <property type="project" value="TreeGrafter"/>
</dbReference>
<keyword evidence="6" id="KW-1185">Reference proteome</keyword>
<proteinExistence type="inferred from homology"/>
<dbReference type="PANTHER" id="PTHR12304:SF4">
    <property type="entry name" value="URIDINE NUCLEOSIDASE"/>
    <property type="match status" value="1"/>
</dbReference>
<comment type="similarity">
    <text evidence="1">Belongs to the IUNH family.</text>
</comment>
<accession>A0A830HFH9</accession>
<dbReference type="GO" id="GO:0008477">
    <property type="term" value="F:purine nucleosidase activity"/>
    <property type="evidence" value="ECO:0007669"/>
    <property type="project" value="TreeGrafter"/>
</dbReference>
<dbReference type="OrthoDB" id="432381at2759"/>
<dbReference type="InterPro" id="IPR036452">
    <property type="entry name" value="Ribo_hydro-like"/>
</dbReference>
<evidence type="ECO:0000256" key="1">
    <source>
        <dbReference type="ARBA" id="ARBA00009176"/>
    </source>
</evidence>
<organism evidence="5 6">
    <name type="scientific">Pycnococcus provasolii</name>
    <dbReference type="NCBI Taxonomy" id="41880"/>
    <lineage>
        <taxon>Eukaryota</taxon>
        <taxon>Viridiplantae</taxon>
        <taxon>Chlorophyta</taxon>
        <taxon>Pseudoscourfieldiophyceae</taxon>
        <taxon>Pseudoscourfieldiales</taxon>
        <taxon>Pycnococcaceae</taxon>
        <taxon>Pycnococcus</taxon>
    </lineage>
</organism>
<evidence type="ECO:0000259" key="4">
    <source>
        <dbReference type="Pfam" id="PF01156"/>
    </source>
</evidence>
<keyword evidence="3" id="KW-0326">Glycosidase</keyword>
<dbReference type="Gene3D" id="3.90.245.10">
    <property type="entry name" value="Ribonucleoside hydrolase-like"/>
    <property type="match status" value="1"/>
</dbReference>
<evidence type="ECO:0000256" key="2">
    <source>
        <dbReference type="ARBA" id="ARBA00022801"/>
    </source>
</evidence>
<dbReference type="Pfam" id="PF01156">
    <property type="entry name" value="IU_nuc_hydro"/>
    <property type="match status" value="1"/>
</dbReference>
<dbReference type="GO" id="GO:0005829">
    <property type="term" value="C:cytosol"/>
    <property type="evidence" value="ECO:0007669"/>
    <property type="project" value="TreeGrafter"/>
</dbReference>
<dbReference type="SUPFAM" id="SSF53590">
    <property type="entry name" value="Nucleoside hydrolase"/>
    <property type="match status" value="1"/>
</dbReference>
<sequence length="318" mass="33174">MVNGDSVKDSVLIVDTDVGFDDLFGIALLISHGVKPALITTVHGMASTKMAASTVRRLLAHCGQPTVAVVQGAERGLDGSKGGSIADQEWGADYRKQFERFMHSAAFPREDEETSVPSSCGVQGAADAIYERAKSAPEGKCKLLCLGPLTNLAVALDSYPDLPSHVEVVVMGGAVRAPGNAAGNAELNMHLDPVAAQKVVHSGIKLTMCCLATANESGKERVVEAFGKLGSQQLAPAGDAMRALVQEMPSASCYDPVVCAGLLSRKIWETEAVTVCVNAATGETTERLDDGGARIALAVGFSVDEYVDVVMRGATAGR</sequence>
<dbReference type="Proteomes" id="UP000660262">
    <property type="component" value="Unassembled WGS sequence"/>
</dbReference>
<dbReference type="EMBL" id="BNJQ01000010">
    <property type="protein sequence ID" value="GHP05492.1"/>
    <property type="molecule type" value="Genomic_DNA"/>
</dbReference>
<protein>
    <recommendedName>
        <fullName evidence="4">Inosine/uridine-preferring nucleoside hydrolase domain-containing protein</fullName>
    </recommendedName>
</protein>
<dbReference type="InterPro" id="IPR023186">
    <property type="entry name" value="IUNH"/>
</dbReference>
<dbReference type="AlphaFoldDB" id="A0A830HFH9"/>
<keyword evidence="2" id="KW-0378">Hydrolase</keyword>
<reference evidence="5" key="1">
    <citation type="submission" date="2020-10" db="EMBL/GenBank/DDBJ databases">
        <title>Unveiling of a novel bifunctional photoreceptor, Dualchrome1, isolated from a cosmopolitan green alga.</title>
        <authorList>
            <person name="Suzuki S."/>
            <person name="Kawachi M."/>
        </authorList>
    </citation>
    <scope>NUCLEOTIDE SEQUENCE</scope>
    <source>
        <strain evidence="5">NIES 2893</strain>
    </source>
</reference>
<feature type="domain" description="Inosine/uridine-preferring nucleoside hydrolase" evidence="4">
    <location>
        <begin position="12"/>
        <end position="285"/>
    </location>
</feature>
<evidence type="ECO:0000313" key="6">
    <source>
        <dbReference type="Proteomes" id="UP000660262"/>
    </source>
</evidence>
<comment type="caution">
    <text evidence="5">The sequence shown here is derived from an EMBL/GenBank/DDBJ whole genome shotgun (WGS) entry which is preliminary data.</text>
</comment>
<evidence type="ECO:0000256" key="3">
    <source>
        <dbReference type="ARBA" id="ARBA00023295"/>
    </source>
</evidence>
<name>A0A830HFH9_9CHLO</name>
<gene>
    <name evidence="5" type="ORF">PPROV_000424200</name>
</gene>
<dbReference type="PANTHER" id="PTHR12304">
    <property type="entry name" value="INOSINE-URIDINE PREFERRING NUCLEOSIDE HYDROLASE"/>
    <property type="match status" value="1"/>
</dbReference>
<dbReference type="InterPro" id="IPR001910">
    <property type="entry name" value="Inosine/uridine_hydrolase_dom"/>
</dbReference>
<evidence type="ECO:0000313" key="5">
    <source>
        <dbReference type="EMBL" id="GHP05492.1"/>
    </source>
</evidence>